<comment type="similarity">
    <text evidence="2">Belongs to the class-I pyridoxal-phosphate-dependent aminotransferase family.</text>
</comment>
<evidence type="ECO:0000256" key="3">
    <source>
        <dbReference type="ARBA" id="ARBA00011738"/>
    </source>
</evidence>
<dbReference type="GO" id="GO:0033585">
    <property type="term" value="P:L-phenylalanine biosynthetic process from chorismate via phenylpyruvate"/>
    <property type="evidence" value="ECO:0007669"/>
    <property type="project" value="TreeGrafter"/>
</dbReference>
<dbReference type="Proteomes" id="UP000564378">
    <property type="component" value="Unassembled WGS sequence"/>
</dbReference>
<keyword evidence="4 8" id="KW-0032">Aminotransferase</keyword>
<dbReference type="CDD" id="cd00609">
    <property type="entry name" value="AAT_like"/>
    <property type="match status" value="1"/>
</dbReference>
<dbReference type="Gene3D" id="3.90.1150.10">
    <property type="entry name" value="Aspartate Aminotransferase, domain 1"/>
    <property type="match status" value="1"/>
</dbReference>
<dbReference type="PANTHER" id="PTHR11879:SF22">
    <property type="entry name" value="ASPARTATE AMINOTRANSFERASE, MITOCHONDRIAL"/>
    <property type="match status" value="1"/>
</dbReference>
<dbReference type="Gene3D" id="3.40.640.10">
    <property type="entry name" value="Type I PLP-dependent aspartate aminotransferase-like (Major domain)"/>
    <property type="match status" value="1"/>
</dbReference>
<dbReference type="NCBIfam" id="NF006719">
    <property type="entry name" value="PRK09257.1"/>
    <property type="match status" value="1"/>
</dbReference>
<dbReference type="GO" id="GO:0005829">
    <property type="term" value="C:cytosol"/>
    <property type="evidence" value="ECO:0007669"/>
    <property type="project" value="TreeGrafter"/>
</dbReference>
<keyword evidence="9" id="KW-1185">Reference proteome</keyword>
<dbReference type="GO" id="GO:0004069">
    <property type="term" value="F:L-aspartate:2-oxoglutarate aminotransferase activity"/>
    <property type="evidence" value="ECO:0007669"/>
    <property type="project" value="TreeGrafter"/>
</dbReference>
<name>A0A842HY05_9SPHN</name>
<evidence type="ECO:0000313" key="9">
    <source>
        <dbReference type="Proteomes" id="UP000564378"/>
    </source>
</evidence>
<dbReference type="PANTHER" id="PTHR11879">
    <property type="entry name" value="ASPARTATE AMINOTRANSFERASE"/>
    <property type="match status" value="1"/>
</dbReference>
<dbReference type="Pfam" id="PF00155">
    <property type="entry name" value="Aminotran_1_2"/>
    <property type="match status" value="1"/>
</dbReference>
<dbReference type="AlphaFoldDB" id="A0A842HY05"/>
<protein>
    <submittedName>
        <fullName evidence="8">Aspartate/tyrosine/aromatic aminotransferase</fullName>
    </submittedName>
</protein>
<feature type="domain" description="Aminotransferase class I/classII large" evidence="7">
    <location>
        <begin position="26"/>
        <end position="388"/>
    </location>
</feature>
<sequence length="392" mass="42538">MFENAQPRPIDQIIAVTRAYAEDPRTDKVDFGIGVYKDEMGNTPVMRAVKEAERRLVEGQKTKTYVGVGGDQKFVDLLSGAVLPGYGYGTDMIGVQAIGGSGAVRLLAELARTLNPDARFWLPEPTWPNHGAILGAVGATMESYPYPKYKAEVDVDAILSALDAANPGDVVILHGSCHNPTGIDPEPEALARLVDGIVERELMPFVDAAYVGFGHGWADDAARISLIAERAPEMLLALSCSKNFGIYRERTGAALLVSKGNPQLAVANSQLLAIARQSYSMPPDHGASIVRTIFEDDALKADWLAELEEIRNRIRVNRSALALALARAKQDRDWTYIDKGFGMFSLLDVTPEDAKTLREDQGVYVIPDGRMNIAGIDTSKVDEIAAKLVSVL</sequence>
<keyword evidence="6" id="KW-0663">Pyridoxal phosphate</keyword>
<dbReference type="GO" id="GO:0004838">
    <property type="term" value="F:L-tyrosine-2-oxoglutarate transaminase activity"/>
    <property type="evidence" value="ECO:0007669"/>
    <property type="project" value="TreeGrafter"/>
</dbReference>
<evidence type="ECO:0000259" key="7">
    <source>
        <dbReference type="Pfam" id="PF00155"/>
    </source>
</evidence>
<keyword evidence="5 8" id="KW-0808">Transferase</keyword>
<evidence type="ECO:0000256" key="4">
    <source>
        <dbReference type="ARBA" id="ARBA00022576"/>
    </source>
</evidence>
<reference evidence="8 9" key="1">
    <citation type="submission" date="2020-08" db="EMBL/GenBank/DDBJ databases">
        <title>Draft genome sequence of Parasphingopyxis sp. GrpM-11.</title>
        <authorList>
            <person name="Oh J."/>
            <person name="Roh D.-H."/>
        </authorList>
    </citation>
    <scope>NUCLEOTIDE SEQUENCE [LARGE SCALE GENOMIC DNA]</scope>
    <source>
        <strain evidence="8 9">GrpM-11</strain>
    </source>
</reference>
<evidence type="ECO:0000313" key="8">
    <source>
        <dbReference type="EMBL" id="MBC2779068.1"/>
    </source>
</evidence>
<evidence type="ECO:0000256" key="6">
    <source>
        <dbReference type="ARBA" id="ARBA00022898"/>
    </source>
</evidence>
<comment type="cofactor">
    <cofactor evidence="1">
        <name>pyridoxal 5'-phosphate</name>
        <dbReference type="ChEBI" id="CHEBI:597326"/>
    </cofactor>
</comment>
<evidence type="ECO:0000256" key="2">
    <source>
        <dbReference type="ARBA" id="ARBA00007441"/>
    </source>
</evidence>
<dbReference type="InterPro" id="IPR015422">
    <property type="entry name" value="PyrdxlP-dep_Trfase_small"/>
</dbReference>
<evidence type="ECO:0000256" key="1">
    <source>
        <dbReference type="ARBA" id="ARBA00001933"/>
    </source>
</evidence>
<dbReference type="PRINTS" id="PR00799">
    <property type="entry name" value="TRANSAMINASE"/>
</dbReference>
<organism evidence="8 9">
    <name type="scientific">Parasphingopyxis marina</name>
    <dbReference type="NCBI Taxonomy" id="2761622"/>
    <lineage>
        <taxon>Bacteria</taxon>
        <taxon>Pseudomonadati</taxon>
        <taxon>Pseudomonadota</taxon>
        <taxon>Alphaproteobacteria</taxon>
        <taxon>Sphingomonadales</taxon>
        <taxon>Sphingomonadaceae</taxon>
        <taxon>Parasphingopyxis</taxon>
    </lineage>
</organism>
<accession>A0A842HY05</accession>
<dbReference type="EMBL" id="JACJVJ010000003">
    <property type="protein sequence ID" value="MBC2779068.1"/>
    <property type="molecule type" value="Genomic_DNA"/>
</dbReference>
<proteinExistence type="inferred from homology"/>
<dbReference type="InterPro" id="IPR004839">
    <property type="entry name" value="Aminotransferase_I/II_large"/>
</dbReference>
<dbReference type="SUPFAM" id="SSF53383">
    <property type="entry name" value="PLP-dependent transferases"/>
    <property type="match status" value="1"/>
</dbReference>
<dbReference type="InterPro" id="IPR000796">
    <property type="entry name" value="Asp_trans"/>
</dbReference>
<dbReference type="GO" id="GO:0030170">
    <property type="term" value="F:pyridoxal phosphate binding"/>
    <property type="evidence" value="ECO:0007669"/>
    <property type="project" value="InterPro"/>
</dbReference>
<dbReference type="RefSeq" id="WP_185802360.1">
    <property type="nucleotide sequence ID" value="NZ_JACJVJ010000003.1"/>
</dbReference>
<dbReference type="InterPro" id="IPR015421">
    <property type="entry name" value="PyrdxlP-dep_Trfase_major"/>
</dbReference>
<comment type="caution">
    <text evidence="8">The sequence shown here is derived from an EMBL/GenBank/DDBJ whole genome shotgun (WGS) entry which is preliminary data.</text>
</comment>
<evidence type="ECO:0000256" key="5">
    <source>
        <dbReference type="ARBA" id="ARBA00022679"/>
    </source>
</evidence>
<dbReference type="InterPro" id="IPR015424">
    <property type="entry name" value="PyrdxlP-dep_Trfase"/>
</dbReference>
<comment type="subunit">
    <text evidence="3">Homodimer.</text>
</comment>
<gene>
    <name evidence="8" type="ORF">H6P80_15695</name>
</gene>
<dbReference type="GO" id="GO:0042802">
    <property type="term" value="F:identical protein binding"/>
    <property type="evidence" value="ECO:0007669"/>
    <property type="project" value="TreeGrafter"/>
</dbReference>